<keyword evidence="3" id="KW-0560">Oxidoreductase</keyword>
<comment type="cofactor">
    <cofactor evidence="5">
        <name>Fe(2+)</name>
        <dbReference type="ChEBI" id="CHEBI:29033"/>
    </cofactor>
    <text evidence="5">Binds 1 Fe(2+) ion per subunit.</text>
</comment>
<feature type="binding site" evidence="5">
    <location>
        <position position="337"/>
    </location>
    <ligand>
        <name>Fe cation</name>
        <dbReference type="ChEBI" id="CHEBI:24875"/>
        <note>catalytic</note>
    </ligand>
</feature>
<dbReference type="STRING" id="1283841.A0A084QMD8"/>
<dbReference type="HOGENOM" id="CLU_016472_1_2_1"/>
<evidence type="ECO:0000256" key="5">
    <source>
        <dbReference type="PIRSR" id="PIRSR604294-1"/>
    </source>
</evidence>
<evidence type="ECO:0000256" key="6">
    <source>
        <dbReference type="SAM" id="SignalP"/>
    </source>
</evidence>
<feature type="binding site" evidence="5">
    <location>
        <position position="536"/>
    </location>
    <ligand>
        <name>Fe cation</name>
        <dbReference type="ChEBI" id="CHEBI:24875"/>
        <note>catalytic</note>
    </ligand>
</feature>
<dbReference type="InParanoid" id="A0A084QMD8"/>
<gene>
    <name evidence="7" type="ORF">S40285_07151</name>
</gene>
<keyword evidence="6" id="KW-0732">Signal</keyword>
<dbReference type="OMA" id="MLPNCKA"/>
<dbReference type="Pfam" id="PF03055">
    <property type="entry name" value="RPE65"/>
    <property type="match status" value="1"/>
</dbReference>
<dbReference type="AlphaFoldDB" id="A0A084QMD8"/>
<comment type="similarity">
    <text evidence="1">Belongs to the carotenoid oxygenase family.</text>
</comment>
<evidence type="ECO:0000313" key="7">
    <source>
        <dbReference type="EMBL" id="KFA65123.1"/>
    </source>
</evidence>
<keyword evidence="8" id="KW-1185">Reference proteome</keyword>
<feature type="signal peptide" evidence="6">
    <location>
        <begin position="1"/>
        <end position="20"/>
    </location>
</feature>
<keyword evidence="2 5" id="KW-0479">Metal-binding</keyword>
<evidence type="ECO:0000256" key="1">
    <source>
        <dbReference type="ARBA" id="ARBA00006787"/>
    </source>
</evidence>
<feature type="binding site" evidence="5">
    <location>
        <position position="223"/>
    </location>
    <ligand>
        <name>Fe cation</name>
        <dbReference type="ChEBI" id="CHEBI:24875"/>
        <note>catalytic</note>
    </ligand>
</feature>
<name>A0A084QMD8_STAC4</name>
<evidence type="ECO:0000256" key="4">
    <source>
        <dbReference type="ARBA" id="ARBA00023004"/>
    </source>
</evidence>
<protein>
    <submittedName>
        <fullName evidence="7">Uncharacterized protein</fullName>
    </submittedName>
</protein>
<dbReference type="PANTHER" id="PTHR10543:SF24">
    <property type="entry name" value="CAROTENOID ISOMEROOXYGENASE"/>
    <property type="match status" value="1"/>
</dbReference>
<sequence length="543" mass="58496">MTSTKSLLLAATLGFIPILAQDLPASHGPPSCANPLAWGFYATPETQTPTALEVTGTIPRWLTGSLIRGAAGTWDVGNFTAEHWFDGFSRNHAFHVADGAVTYRSRNGSDELRSFVQETGLYPNGAFGGDPCKIIFGAFETTFRDASNAHGDASSDNIGVSWIANFPGLANTTGGSGAFRTLVATSDVNALQQINPITMEPMELFTYEASHPLLANAGRAAAHPAVALDGSLYNYNLDLDASPPTYRVFGVQAPSGNASVLATITDAPPAYIHSVFATERHVVLIVWQADYAQPGRTIMESLGEWDPERPALFYVVDRLEGGVVAKYAAPESFFAFHQVNSFEDEAGDILIDLPRMDDLSFIENAHVPTLRANLGRNGSAATDLQGEFTRYRLPKPTGPTTNPDGTLITLPASVDFTIPYTSASIELPRINEAYTGRPYRYAYGVHTARPGAFVDSIIKVDTHTRTHATWEPATPHFPSEPIFVAAPGADREDDGVLLLVAMSAAERVSSMVVLNATTLEELGRARMPVVMGYTFHGIWGSLQ</sequence>
<dbReference type="Proteomes" id="UP000028524">
    <property type="component" value="Unassembled WGS sequence"/>
</dbReference>
<reference evidence="7 8" key="1">
    <citation type="journal article" date="2014" name="BMC Genomics">
        <title>Comparative genome sequencing reveals chemotype-specific gene clusters in the toxigenic black mold Stachybotrys.</title>
        <authorList>
            <person name="Semeiks J."/>
            <person name="Borek D."/>
            <person name="Otwinowski Z."/>
            <person name="Grishin N.V."/>
        </authorList>
    </citation>
    <scope>NUCLEOTIDE SEQUENCE [LARGE SCALE GENOMIC DNA]</scope>
    <source>
        <strain evidence="7 8">IBT 40285</strain>
    </source>
</reference>
<evidence type="ECO:0000256" key="3">
    <source>
        <dbReference type="ARBA" id="ARBA00023002"/>
    </source>
</evidence>
<dbReference type="GO" id="GO:0016121">
    <property type="term" value="P:carotene catabolic process"/>
    <property type="evidence" value="ECO:0007669"/>
    <property type="project" value="TreeGrafter"/>
</dbReference>
<feature type="binding site" evidence="5">
    <location>
        <position position="273"/>
    </location>
    <ligand>
        <name>Fe cation</name>
        <dbReference type="ChEBI" id="CHEBI:24875"/>
        <note>catalytic</note>
    </ligand>
</feature>
<organism evidence="7 8">
    <name type="scientific">Stachybotrys chlorohalonatus (strain IBT 40285)</name>
    <dbReference type="NCBI Taxonomy" id="1283841"/>
    <lineage>
        <taxon>Eukaryota</taxon>
        <taxon>Fungi</taxon>
        <taxon>Dikarya</taxon>
        <taxon>Ascomycota</taxon>
        <taxon>Pezizomycotina</taxon>
        <taxon>Sordariomycetes</taxon>
        <taxon>Hypocreomycetidae</taxon>
        <taxon>Hypocreales</taxon>
        <taxon>Stachybotryaceae</taxon>
        <taxon>Stachybotrys</taxon>
    </lineage>
</organism>
<keyword evidence="4 5" id="KW-0408">Iron</keyword>
<dbReference type="PANTHER" id="PTHR10543">
    <property type="entry name" value="BETA-CAROTENE DIOXYGENASE"/>
    <property type="match status" value="1"/>
</dbReference>
<dbReference type="InterPro" id="IPR004294">
    <property type="entry name" value="Carotenoid_Oase"/>
</dbReference>
<dbReference type="OrthoDB" id="407010at2759"/>
<proteinExistence type="inferred from homology"/>
<feature type="chain" id="PRO_5001779398" evidence="6">
    <location>
        <begin position="21"/>
        <end position="543"/>
    </location>
</feature>
<dbReference type="GO" id="GO:0010436">
    <property type="term" value="F:carotenoid dioxygenase activity"/>
    <property type="evidence" value="ECO:0007669"/>
    <property type="project" value="TreeGrafter"/>
</dbReference>
<evidence type="ECO:0000256" key="2">
    <source>
        <dbReference type="ARBA" id="ARBA00022723"/>
    </source>
</evidence>
<dbReference type="GO" id="GO:0046872">
    <property type="term" value="F:metal ion binding"/>
    <property type="evidence" value="ECO:0007669"/>
    <property type="project" value="UniProtKB-KW"/>
</dbReference>
<accession>A0A084QMD8</accession>
<evidence type="ECO:0000313" key="8">
    <source>
        <dbReference type="Proteomes" id="UP000028524"/>
    </source>
</evidence>
<dbReference type="EMBL" id="KL660619">
    <property type="protein sequence ID" value="KFA65123.1"/>
    <property type="molecule type" value="Genomic_DNA"/>
</dbReference>